<dbReference type="Proteomes" id="UP001500967">
    <property type="component" value="Unassembled WGS sequence"/>
</dbReference>
<evidence type="ECO:0000313" key="4">
    <source>
        <dbReference type="Proteomes" id="UP001500967"/>
    </source>
</evidence>
<keyword evidence="1" id="KW-0521">NADP</keyword>
<comment type="caution">
    <text evidence="3">The sequence shown here is derived from an EMBL/GenBank/DDBJ whole genome shotgun (WGS) entry which is preliminary data.</text>
</comment>
<gene>
    <name evidence="3" type="ORF">GCM10009539_29730</name>
</gene>
<dbReference type="PANTHER" id="PTHR42748">
    <property type="entry name" value="NITROGEN METABOLITE REPRESSION PROTEIN NMRA FAMILY MEMBER"/>
    <property type="match status" value="1"/>
</dbReference>
<dbReference type="Pfam" id="PF13460">
    <property type="entry name" value="NAD_binding_10"/>
    <property type="match status" value="1"/>
</dbReference>
<organism evidence="3 4">
    <name type="scientific">Cryptosporangium japonicum</name>
    <dbReference type="NCBI Taxonomy" id="80872"/>
    <lineage>
        <taxon>Bacteria</taxon>
        <taxon>Bacillati</taxon>
        <taxon>Actinomycetota</taxon>
        <taxon>Actinomycetes</taxon>
        <taxon>Cryptosporangiales</taxon>
        <taxon>Cryptosporangiaceae</taxon>
        <taxon>Cryptosporangium</taxon>
    </lineage>
</organism>
<dbReference type="PANTHER" id="PTHR42748:SF3">
    <property type="entry name" value="BLL4366 PROTEIN"/>
    <property type="match status" value="1"/>
</dbReference>
<dbReference type="RefSeq" id="WP_344649395.1">
    <property type="nucleotide sequence ID" value="NZ_BAAAGX010000010.1"/>
</dbReference>
<dbReference type="SUPFAM" id="SSF51735">
    <property type="entry name" value="NAD(P)-binding Rossmann-fold domains"/>
    <property type="match status" value="1"/>
</dbReference>
<accession>A0ABN0U8S2</accession>
<dbReference type="InterPro" id="IPR051164">
    <property type="entry name" value="NmrA-like_oxidored"/>
</dbReference>
<protein>
    <submittedName>
        <fullName evidence="3">SDR family oxidoreductase</fullName>
    </submittedName>
</protein>
<feature type="domain" description="NAD(P)-binding" evidence="2">
    <location>
        <begin position="32"/>
        <end position="172"/>
    </location>
</feature>
<evidence type="ECO:0000256" key="1">
    <source>
        <dbReference type="ARBA" id="ARBA00022857"/>
    </source>
</evidence>
<name>A0ABN0U8S2_9ACTN</name>
<dbReference type="EMBL" id="BAAAGX010000010">
    <property type="protein sequence ID" value="GAA0242363.1"/>
    <property type="molecule type" value="Genomic_DNA"/>
</dbReference>
<reference evidence="3 4" key="1">
    <citation type="journal article" date="2019" name="Int. J. Syst. Evol. Microbiol.">
        <title>The Global Catalogue of Microorganisms (GCM) 10K type strain sequencing project: providing services to taxonomists for standard genome sequencing and annotation.</title>
        <authorList>
            <consortium name="The Broad Institute Genomics Platform"/>
            <consortium name="The Broad Institute Genome Sequencing Center for Infectious Disease"/>
            <person name="Wu L."/>
            <person name="Ma J."/>
        </authorList>
    </citation>
    <scope>NUCLEOTIDE SEQUENCE [LARGE SCALE GENOMIC DNA]</scope>
    <source>
        <strain evidence="3 4">JCM 10425</strain>
    </source>
</reference>
<evidence type="ECO:0000259" key="2">
    <source>
        <dbReference type="Pfam" id="PF13460"/>
    </source>
</evidence>
<proteinExistence type="predicted"/>
<dbReference type="InterPro" id="IPR016040">
    <property type="entry name" value="NAD(P)-bd_dom"/>
</dbReference>
<keyword evidence="4" id="KW-1185">Reference proteome</keyword>
<sequence length="247" mass="25495">MRIVVVGGTGLIGARVVALLQGHDVVNAAPETGVDTITGDGVADAVTGADAVVDVTNRAVFDPEIVTNFFTTSTRTLLDAGRRAGVRHHVVLSIVGVDRLSHPGYLDAKKAQERLVAESGLPFTTVRSTQFFENLTAMGAGAAQGDAVVLPAADLQPIAASDVATTIAEVATSAPLNGVVEIAGPERGTFARFIAPVLAANGDHRRVESAATARYFGVPIVPDSLVPLGPARLGPTTFDHWSATRTA</sequence>
<dbReference type="Gene3D" id="3.40.50.720">
    <property type="entry name" value="NAD(P)-binding Rossmann-like Domain"/>
    <property type="match status" value="1"/>
</dbReference>
<dbReference type="InterPro" id="IPR036291">
    <property type="entry name" value="NAD(P)-bd_dom_sf"/>
</dbReference>
<evidence type="ECO:0000313" key="3">
    <source>
        <dbReference type="EMBL" id="GAA0242363.1"/>
    </source>
</evidence>